<name>A0A5N7IRJ1_9CLOT</name>
<evidence type="ECO:0000256" key="1">
    <source>
        <dbReference type="ARBA" id="ARBA00007637"/>
    </source>
</evidence>
<dbReference type="Pfam" id="PF01370">
    <property type="entry name" value="Epimerase"/>
    <property type="match status" value="1"/>
</dbReference>
<dbReference type="SUPFAM" id="SSF51735">
    <property type="entry name" value="NAD(P)-binding Rossmann-fold domains"/>
    <property type="match status" value="1"/>
</dbReference>
<dbReference type="RefSeq" id="WP_152753048.1">
    <property type="nucleotide sequence ID" value="NZ_SPSE01000037.1"/>
</dbReference>
<proteinExistence type="inferred from homology"/>
<dbReference type="InterPro" id="IPR001509">
    <property type="entry name" value="Epimerase_deHydtase"/>
</dbReference>
<protein>
    <submittedName>
        <fullName evidence="3">SDR family oxidoreductase</fullName>
    </submittedName>
</protein>
<sequence length="312" mass="35676">MGKSVLITGASGFVGSCLVRRLINENYKIHILARDSTNLWRISEMVKEVEIHNVDLLDSEKISKLSSDINIDQVYHLATYGGYHYQNKVEDIINTNVIGTFNLFREFSKKGIEMFVNTSSSSEYGEKFEPMSEEMRVTPNNIYGASKAAGTILCSTYAKNNKVPLVTLRLFSPYGYYDAKTRLIPTVITSCLRGKEIKLSQKDSKRDFVFIDDVVEAYLAASRLVNSNGEIFNIGSGIQYTTEEIVSNILKLISNDSNVTWKNDLSRQYEPLMWVSNNKNAYEKLKWEPKVEINEGLNKTINWFKDNLQFYR</sequence>
<feature type="domain" description="NAD-dependent epimerase/dehydratase" evidence="2">
    <location>
        <begin position="5"/>
        <end position="235"/>
    </location>
</feature>
<dbReference type="Gene3D" id="3.40.50.720">
    <property type="entry name" value="NAD(P)-binding Rossmann-like Domain"/>
    <property type="match status" value="1"/>
</dbReference>
<dbReference type="Proteomes" id="UP000342249">
    <property type="component" value="Unassembled WGS sequence"/>
</dbReference>
<evidence type="ECO:0000259" key="2">
    <source>
        <dbReference type="Pfam" id="PF01370"/>
    </source>
</evidence>
<dbReference type="AlphaFoldDB" id="A0A5N7IRJ1"/>
<dbReference type="InterPro" id="IPR036291">
    <property type="entry name" value="NAD(P)-bd_dom_sf"/>
</dbReference>
<comment type="similarity">
    <text evidence="1">Belongs to the NAD(P)-dependent epimerase/dehydratase family.</text>
</comment>
<gene>
    <name evidence="3" type="ORF">E4V82_15885</name>
</gene>
<evidence type="ECO:0000313" key="3">
    <source>
        <dbReference type="EMBL" id="MPQ63587.1"/>
    </source>
</evidence>
<accession>A0A5N7IRJ1</accession>
<organism evidence="3 4">
    <name type="scientific">Clostridium estertheticum</name>
    <dbReference type="NCBI Taxonomy" id="238834"/>
    <lineage>
        <taxon>Bacteria</taxon>
        <taxon>Bacillati</taxon>
        <taxon>Bacillota</taxon>
        <taxon>Clostridia</taxon>
        <taxon>Eubacteriales</taxon>
        <taxon>Clostridiaceae</taxon>
        <taxon>Clostridium</taxon>
    </lineage>
</organism>
<dbReference type="EMBL" id="SPSF01000036">
    <property type="protein sequence ID" value="MPQ63587.1"/>
    <property type="molecule type" value="Genomic_DNA"/>
</dbReference>
<dbReference type="PROSITE" id="PS51257">
    <property type="entry name" value="PROKAR_LIPOPROTEIN"/>
    <property type="match status" value="1"/>
</dbReference>
<comment type="caution">
    <text evidence="3">The sequence shown here is derived from an EMBL/GenBank/DDBJ whole genome shotgun (WGS) entry which is preliminary data.</text>
</comment>
<evidence type="ECO:0000313" key="4">
    <source>
        <dbReference type="Proteomes" id="UP000342249"/>
    </source>
</evidence>
<dbReference type="PANTHER" id="PTHR43000">
    <property type="entry name" value="DTDP-D-GLUCOSE 4,6-DEHYDRATASE-RELATED"/>
    <property type="match status" value="1"/>
</dbReference>
<reference evidence="3 4" key="1">
    <citation type="journal article" date="2019" name="Lett. Appl. Microbiol.">
        <title>A case of 'blown pack' spoilage of vacuum-packaged pork likely associated with Clostridium estertheticum in Canada.</title>
        <authorList>
            <person name="Zhang P."/>
            <person name="Ward P."/>
            <person name="McMullen L.M."/>
            <person name="Yang X."/>
        </authorList>
    </citation>
    <scope>NUCLEOTIDE SEQUENCE [LARGE SCALE GENOMIC DNA]</scope>
    <source>
        <strain evidence="3 4">MA19</strain>
    </source>
</reference>